<evidence type="ECO:0000313" key="5">
    <source>
        <dbReference type="EMBL" id="MCA2015486.1"/>
    </source>
</evidence>
<dbReference type="Gene3D" id="3.40.190.10">
    <property type="entry name" value="Periplasmic binding protein-like II"/>
    <property type="match status" value="2"/>
</dbReference>
<keyword evidence="6" id="KW-1185">Reference proteome</keyword>
<reference evidence="6" key="1">
    <citation type="submission" date="2023-07" db="EMBL/GenBank/DDBJ databases">
        <title>Molecular identification of indigenous halophilic bacteria isolated from red sea cost, biodegradation of synthetic dyes and assessment of degraded metabolite toxicity.</title>
        <authorList>
            <person name="Chaieb K."/>
            <person name="Altayb H.N."/>
        </authorList>
    </citation>
    <scope>NUCLEOTIDE SEQUENCE [LARGE SCALE GENOMIC DNA]</scope>
    <source>
        <strain evidence="6">K20</strain>
    </source>
</reference>
<evidence type="ECO:0000313" key="6">
    <source>
        <dbReference type="Proteomes" id="UP001199044"/>
    </source>
</evidence>
<accession>A0ABS7YKT1</accession>
<feature type="domain" description="Solute-binding protein family 3/N-terminal" evidence="4">
    <location>
        <begin position="22"/>
        <end position="243"/>
    </location>
</feature>
<feature type="chain" id="PRO_5045876591" evidence="3">
    <location>
        <begin position="21"/>
        <end position="243"/>
    </location>
</feature>
<dbReference type="InterPro" id="IPR001638">
    <property type="entry name" value="Solute-binding_3/MltF_N"/>
</dbReference>
<dbReference type="PANTHER" id="PTHR35936:SF25">
    <property type="entry name" value="ABC TRANSPORTER SUBSTRATE-BINDING PROTEIN"/>
    <property type="match status" value="1"/>
</dbReference>
<comment type="similarity">
    <text evidence="1">Belongs to the bacterial solute-binding protein 3 family.</text>
</comment>
<dbReference type="PANTHER" id="PTHR35936">
    <property type="entry name" value="MEMBRANE-BOUND LYTIC MUREIN TRANSGLYCOSYLASE F"/>
    <property type="match status" value="1"/>
</dbReference>
<name>A0ABS7YKT1_9VIBR</name>
<gene>
    <name evidence="5" type="ORF">LDJ79_05130</name>
</gene>
<evidence type="ECO:0000259" key="4">
    <source>
        <dbReference type="SMART" id="SM00062"/>
    </source>
</evidence>
<dbReference type="SUPFAM" id="SSF53850">
    <property type="entry name" value="Periplasmic binding protein-like II"/>
    <property type="match status" value="1"/>
</dbReference>
<evidence type="ECO:0000256" key="3">
    <source>
        <dbReference type="SAM" id="SignalP"/>
    </source>
</evidence>
<dbReference type="SMART" id="SM00062">
    <property type="entry name" value="PBPb"/>
    <property type="match status" value="1"/>
</dbReference>
<keyword evidence="2 3" id="KW-0732">Signal</keyword>
<organism evidence="5 6">
    <name type="scientific">Vibrio tritonius</name>
    <dbReference type="NCBI Taxonomy" id="1435069"/>
    <lineage>
        <taxon>Bacteria</taxon>
        <taxon>Pseudomonadati</taxon>
        <taxon>Pseudomonadota</taxon>
        <taxon>Gammaproteobacteria</taxon>
        <taxon>Vibrionales</taxon>
        <taxon>Vibrionaceae</taxon>
        <taxon>Vibrio</taxon>
    </lineage>
</organism>
<evidence type="ECO:0000256" key="1">
    <source>
        <dbReference type="ARBA" id="ARBA00010333"/>
    </source>
</evidence>
<dbReference type="Proteomes" id="UP001199044">
    <property type="component" value="Unassembled WGS sequence"/>
</dbReference>
<dbReference type="EMBL" id="JAIWIU010000029">
    <property type="protein sequence ID" value="MCA2015486.1"/>
    <property type="molecule type" value="Genomic_DNA"/>
</dbReference>
<dbReference type="Pfam" id="PF00497">
    <property type="entry name" value="SBP_bac_3"/>
    <property type="match status" value="1"/>
</dbReference>
<feature type="signal peptide" evidence="3">
    <location>
        <begin position="1"/>
        <end position="20"/>
    </location>
</feature>
<protein>
    <submittedName>
        <fullName evidence="5">Transporter substrate-binding domain-containing protein</fullName>
    </submittedName>
</protein>
<proteinExistence type="inferred from homology"/>
<dbReference type="RefSeq" id="WP_068714198.1">
    <property type="nucleotide sequence ID" value="NZ_AP014635.1"/>
</dbReference>
<evidence type="ECO:0000256" key="2">
    <source>
        <dbReference type="ARBA" id="ARBA00022729"/>
    </source>
</evidence>
<sequence length="243" mass="27126">MKYCWGLFLSWLLAIPMSFAATLTAAQDPWPPFITGDPNMPGISVEVVTAAMKTQGYDVQFKVMPWARALDEVKNGRVDLLPATWYTKERTAFLRYSTPYIENELSFIKLVGNPFEYDGLASLQGKNVGIVRGYGYNSDFMTDKNFNRPESGDLVTNLKKLMSKRIDLTIEDKVVALSIMKEKGIPASQFAFTNNPLSRSPVHVTSGIANPNSQKYIDAYEKGIAAIQQNGTFDAILKKYGIK</sequence>
<comment type="caution">
    <text evidence="5">The sequence shown here is derived from an EMBL/GenBank/DDBJ whole genome shotgun (WGS) entry which is preliminary data.</text>
</comment>